<protein>
    <submittedName>
        <fullName evidence="2">Uncharacterized protein</fullName>
    </submittedName>
</protein>
<feature type="compositionally biased region" description="Low complexity" evidence="1">
    <location>
        <begin position="20"/>
        <end position="46"/>
    </location>
</feature>
<sequence>METAFGSFSDDSDELPPGQPLRSARSSQRRQQPSPSPEPSFSSVRPKCSTPQPPKTLSYSSWTQLKLLKTLFENGIPIPNSISAIPVFPASKRKCVVLPRQHSATEVSIPARH</sequence>
<evidence type="ECO:0000313" key="2">
    <source>
        <dbReference type="EMBL" id="RXN01037.1"/>
    </source>
</evidence>
<comment type="caution">
    <text evidence="2">The sequence shown here is derived from an EMBL/GenBank/DDBJ whole genome shotgun (WGS) entry which is preliminary data.</text>
</comment>
<evidence type="ECO:0000256" key="1">
    <source>
        <dbReference type="SAM" id="MobiDB-lite"/>
    </source>
</evidence>
<name>A0A662YYC0_ACIRT</name>
<dbReference type="Proteomes" id="UP000289886">
    <property type="component" value="Unassembled WGS sequence"/>
</dbReference>
<gene>
    <name evidence="2" type="ORF">EOD39_8101</name>
</gene>
<feature type="region of interest" description="Disordered" evidence="1">
    <location>
        <begin position="1"/>
        <end position="58"/>
    </location>
</feature>
<accession>A0A662YYC0</accession>
<proteinExistence type="predicted"/>
<organism evidence="2 3">
    <name type="scientific">Acipenser ruthenus</name>
    <name type="common">Sterlet sturgeon</name>
    <dbReference type="NCBI Taxonomy" id="7906"/>
    <lineage>
        <taxon>Eukaryota</taxon>
        <taxon>Metazoa</taxon>
        <taxon>Chordata</taxon>
        <taxon>Craniata</taxon>
        <taxon>Vertebrata</taxon>
        <taxon>Euteleostomi</taxon>
        <taxon>Actinopterygii</taxon>
        <taxon>Chondrostei</taxon>
        <taxon>Acipenseriformes</taxon>
        <taxon>Acipenseridae</taxon>
        <taxon>Acipenser</taxon>
    </lineage>
</organism>
<evidence type="ECO:0000313" key="3">
    <source>
        <dbReference type="Proteomes" id="UP000289886"/>
    </source>
</evidence>
<reference evidence="2 3" key="1">
    <citation type="submission" date="2019-01" db="EMBL/GenBank/DDBJ databases">
        <title>Draft Genome and Complete Hox-Cluster Characterization of the Sterlet Sturgeon (Acipenser ruthenus).</title>
        <authorList>
            <person name="Wei Q."/>
        </authorList>
    </citation>
    <scope>NUCLEOTIDE SEQUENCE [LARGE SCALE GENOMIC DNA]</scope>
    <source>
        <strain evidence="2">WHYD16114868_AA</strain>
        <tissue evidence="2">Blood</tissue>
    </source>
</reference>
<keyword evidence="3" id="KW-1185">Reference proteome</keyword>
<dbReference type="EMBL" id="SCEB01000095">
    <property type="protein sequence ID" value="RXN01037.1"/>
    <property type="molecule type" value="Genomic_DNA"/>
</dbReference>
<dbReference type="AlphaFoldDB" id="A0A662YYC0"/>